<name>A0A1V3A1M6_9GAMM</name>
<dbReference type="RefSeq" id="WP_018946718.1">
    <property type="nucleotide sequence ID" value="NZ_MUZR01000006.1"/>
</dbReference>
<proteinExistence type="predicted"/>
<dbReference type="Proteomes" id="UP000189177">
    <property type="component" value="Unassembled WGS sequence"/>
</dbReference>
<dbReference type="OrthoDB" id="9181600at2"/>
<reference evidence="1 2" key="1">
    <citation type="submission" date="2017-02" db="EMBL/GenBank/DDBJ databases">
        <title>Genomic diversity within the haloalkaliphilic genus Thioalkalivibrio.</title>
        <authorList>
            <person name="Ahn A.-C."/>
            <person name="Meier-Kolthoff J."/>
            <person name="Overmars L."/>
            <person name="Richter M."/>
            <person name="Woyke T."/>
            <person name="Sorokin D.Y."/>
            <person name="Muyzer G."/>
        </authorList>
    </citation>
    <scope>NUCLEOTIDE SEQUENCE [LARGE SCALE GENOMIC DNA]</scope>
    <source>
        <strain evidence="1 2">HL17</strain>
    </source>
</reference>
<evidence type="ECO:0000313" key="2">
    <source>
        <dbReference type="Proteomes" id="UP000189177"/>
    </source>
</evidence>
<comment type="caution">
    <text evidence="1">The sequence shown here is derived from an EMBL/GenBank/DDBJ whole genome shotgun (WGS) entry which is preliminary data.</text>
</comment>
<dbReference type="AlphaFoldDB" id="A0A1V3A1M6"/>
<sequence length="81" mass="9513">MEATTKDMRLHSRELLAAIDRGEEIVITYHGRKRARLVPFTLREENGREEGTRNPLFGLWSDRTGSVDDQVRRMRQPRAFD</sequence>
<organism evidence="1 2">
    <name type="scientific">Thioalkalivibrio halophilus</name>
    <dbReference type="NCBI Taxonomy" id="252474"/>
    <lineage>
        <taxon>Bacteria</taxon>
        <taxon>Pseudomonadati</taxon>
        <taxon>Pseudomonadota</taxon>
        <taxon>Gammaproteobacteria</taxon>
        <taxon>Chromatiales</taxon>
        <taxon>Ectothiorhodospiraceae</taxon>
        <taxon>Thioalkalivibrio</taxon>
    </lineage>
</organism>
<dbReference type="EMBL" id="MUZR01000006">
    <property type="protein sequence ID" value="OOC11209.1"/>
    <property type="molecule type" value="Genomic_DNA"/>
</dbReference>
<gene>
    <name evidence="1" type="ORF">B1A74_02125</name>
</gene>
<evidence type="ECO:0000313" key="1">
    <source>
        <dbReference type="EMBL" id="OOC11209.1"/>
    </source>
</evidence>
<keyword evidence="2" id="KW-1185">Reference proteome</keyword>
<accession>A0A1V3A1M6</accession>
<protein>
    <submittedName>
        <fullName evidence="1">Prevent-host-death family protein</fullName>
    </submittedName>
</protein>
<dbReference type="STRING" id="252474.B1A74_02125"/>